<dbReference type="InterPro" id="IPR037185">
    <property type="entry name" value="EmrE-like"/>
</dbReference>
<evidence type="ECO:0000256" key="7">
    <source>
        <dbReference type="RuleBase" id="RU003942"/>
    </source>
</evidence>
<reference evidence="10" key="1">
    <citation type="submission" date="2017-11" db="EMBL/GenBank/DDBJ databases">
        <authorList>
            <person name="Zhu W."/>
        </authorList>
    </citation>
    <scope>NUCLEOTIDE SEQUENCE [LARGE SCALE GENOMIC DNA]</scope>
    <source>
        <strain evidence="10">CAU 1051</strain>
    </source>
</reference>
<dbReference type="SUPFAM" id="SSF103481">
    <property type="entry name" value="Multidrug resistance efflux transporter EmrE"/>
    <property type="match status" value="1"/>
</dbReference>
<dbReference type="Gene3D" id="1.10.3730.20">
    <property type="match status" value="1"/>
</dbReference>
<evidence type="ECO:0000256" key="3">
    <source>
        <dbReference type="ARBA" id="ARBA00022475"/>
    </source>
</evidence>
<evidence type="ECO:0000256" key="8">
    <source>
        <dbReference type="SAM" id="Phobius"/>
    </source>
</evidence>
<evidence type="ECO:0000256" key="5">
    <source>
        <dbReference type="ARBA" id="ARBA00022989"/>
    </source>
</evidence>
<comment type="similarity">
    <text evidence="7">Belongs to the drug/metabolite transporter (DMT) superfamily. Small multidrug resistance (SMR) (TC 2.A.7.1) family.</text>
</comment>
<accession>A0A3D8PZB0</accession>
<evidence type="ECO:0000313" key="9">
    <source>
        <dbReference type="EMBL" id="RDW20917.1"/>
    </source>
</evidence>
<gene>
    <name evidence="9" type="ORF">CWR45_03450</name>
</gene>
<dbReference type="FunFam" id="1.10.3730.20:FF:000001">
    <property type="entry name" value="Quaternary ammonium compound resistance transporter SugE"/>
    <property type="match status" value="1"/>
</dbReference>
<name>A0A3D8PZB0_9BACI</name>
<dbReference type="Pfam" id="PF00893">
    <property type="entry name" value="Multi_Drug_Res"/>
    <property type="match status" value="1"/>
</dbReference>
<dbReference type="InterPro" id="IPR000390">
    <property type="entry name" value="Small_drug/metabolite_transptr"/>
</dbReference>
<keyword evidence="3" id="KW-1003">Cell membrane</keyword>
<dbReference type="Proteomes" id="UP000256520">
    <property type="component" value="Unassembled WGS sequence"/>
</dbReference>
<dbReference type="PANTHER" id="PTHR30561:SF0">
    <property type="entry name" value="GUANIDINIUM EXPORTER"/>
    <property type="match status" value="1"/>
</dbReference>
<feature type="transmembrane region" description="Helical" evidence="8">
    <location>
        <begin position="29"/>
        <end position="50"/>
    </location>
</feature>
<dbReference type="EMBL" id="PIOD01000004">
    <property type="protein sequence ID" value="RDW20917.1"/>
    <property type="molecule type" value="Genomic_DNA"/>
</dbReference>
<protein>
    <submittedName>
        <fullName evidence="9">QacE family quaternary ammonium compound efflux SMR transporter</fullName>
    </submittedName>
</protein>
<keyword evidence="6 8" id="KW-0472">Membrane</keyword>
<comment type="caution">
    <text evidence="9">The sequence shown here is derived from an EMBL/GenBank/DDBJ whole genome shotgun (WGS) entry which is preliminary data.</text>
</comment>
<dbReference type="OrthoDB" id="21828at2"/>
<dbReference type="RefSeq" id="WP_115748415.1">
    <property type="nucleotide sequence ID" value="NZ_PIOD01000004.1"/>
</dbReference>
<dbReference type="GO" id="GO:0022857">
    <property type="term" value="F:transmembrane transporter activity"/>
    <property type="evidence" value="ECO:0007669"/>
    <property type="project" value="InterPro"/>
</dbReference>
<evidence type="ECO:0000256" key="1">
    <source>
        <dbReference type="ARBA" id="ARBA00004651"/>
    </source>
</evidence>
<dbReference type="InterPro" id="IPR045324">
    <property type="entry name" value="Small_multidrug_res"/>
</dbReference>
<evidence type="ECO:0000256" key="4">
    <source>
        <dbReference type="ARBA" id="ARBA00022692"/>
    </source>
</evidence>
<keyword evidence="4 7" id="KW-0812">Transmembrane</keyword>
<dbReference type="GO" id="GO:0005886">
    <property type="term" value="C:plasma membrane"/>
    <property type="evidence" value="ECO:0007669"/>
    <property type="project" value="UniProtKB-SubCell"/>
</dbReference>
<proteinExistence type="inferred from homology"/>
<sequence>MDWIFLMIASAGEIFGVMGINRVNSERSIAAFALLIGGFFLSFLFLTLAMQTIPMGTAYAVWTGIGTAGSAIIGMLLFNEPRDWRRMLFIAMILTAAVGLKLIS</sequence>
<dbReference type="PANTHER" id="PTHR30561">
    <property type="entry name" value="SMR FAMILY PROTON-DEPENDENT DRUG EFFLUX TRANSPORTER SUGE"/>
    <property type="match status" value="1"/>
</dbReference>
<evidence type="ECO:0000256" key="2">
    <source>
        <dbReference type="ARBA" id="ARBA00022448"/>
    </source>
</evidence>
<keyword evidence="5 8" id="KW-1133">Transmembrane helix</keyword>
<feature type="transmembrane region" description="Helical" evidence="8">
    <location>
        <begin position="84"/>
        <end position="103"/>
    </location>
</feature>
<organism evidence="9 10">
    <name type="scientific">Oceanobacillus chungangensis</name>
    <dbReference type="NCBI Taxonomy" id="1229152"/>
    <lineage>
        <taxon>Bacteria</taxon>
        <taxon>Bacillati</taxon>
        <taxon>Bacillota</taxon>
        <taxon>Bacilli</taxon>
        <taxon>Bacillales</taxon>
        <taxon>Bacillaceae</taxon>
        <taxon>Oceanobacillus</taxon>
    </lineage>
</organism>
<keyword evidence="10" id="KW-1185">Reference proteome</keyword>
<feature type="transmembrane region" description="Helical" evidence="8">
    <location>
        <begin position="57"/>
        <end position="78"/>
    </location>
</feature>
<keyword evidence="2" id="KW-0813">Transport</keyword>
<dbReference type="AlphaFoldDB" id="A0A3D8PZB0"/>
<evidence type="ECO:0000256" key="6">
    <source>
        <dbReference type="ARBA" id="ARBA00023136"/>
    </source>
</evidence>
<evidence type="ECO:0000313" key="10">
    <source>
        <dbReference type="Proteomes" id="UP000256520"/>
    </source>
</evidence>
<comment type="subcellular location">
    <subcellularLocation>
        <location evidence="1 7">Cell membrane</location>
        <topology evidence="1 7">Multi-pass membrane protein</topology>
    </subcellularLocation>
</comment>